<feature type="binding site" evidence="9">
    <location>
        <begin position="34"/>
        <end position="41"/>
    </location>
    <ligand>
        <name>ATP</name>
        <dbReference type="ChEBI" id="CHEBI:30616"/>
    </ligand>
</feature>
<evidence type="ECO:0000256" key="8">
    <source>
        <dbReference type="ARBA" id="ARBA00022840"/>
    </source>
</evidence>
<dbReference type="RefSeq" id="WP_044647604.1">
    <property type="nucleotide sequence ID" value="NZ_JTHP01000042.1"/>
</dbReference>
<comment type="similarity">
    <text evidence="4 9 10">Belongs to the APS kinase family.</text>
</comment>
<evidence type="ECO:0000256" key="7">
    <source>
        <dbReference type="ARBA" id="ARBA00022777"/>
    </source>
</evidence>
<keyword evidence="6 9" id="KW-0547">Nucleotide-binding</keyword>
<dbReference type="GO" id="GO:0004020">
    <property type="term" value="F:adenylylsulfate kinase activity"/>
    <property type="evidence" value="ECO:0007669"/>
    <property type="project" value="UniProtKB-UniRule"/>
</dbReference>
<gene>
    <name evidence="9" type="primary">cysC</name>
    <name evidence="12" type="ORF">QD47_18970</name>
</gene>
<protein>
    <recommendedName>
        <fullName evidence="9 10">Adenylyl-sulfate kinase</fullName>
        <ecNumber evidence="9 10">2.7.1.25</ecNumber>
    </recommendedName>
    <alternativeName>
        <fullName evidence="9">APS kinase</fullName>
    </alternativeName>
    <alternativeName>
        <fullName evidence="9">ATP adenosine-5'-phosphosulfate 3'-phosphotransferase</fullName>
    </alternativeName>
    <alternativeName>
        <fullName evidence="9">Adenosine-5'-phosphosulfate kinase</fullName>
    </alternativeName>
</protein>
<comment type="caution">
    <text evidence="12">The sequence shown here is derived from an EMBL/GenBank/DDBJ whole genome shotgun (WGS) entry which is preliminary data.</text>
</comment>
<dbReference type="Pfam" id="PF01583">
    <property type="entry name" value="APS_kinase"/>
    <property type="match status" value="1"/>
</dbReference>
<feature type="active site" description="Phosphoserine intermediate" evidence="9">
    <location>
        <position position="108"/>
    </location>
</feature>
<dbReference type="GO" id="GO:0005524">
    <property type="term" value="F:ATP binding"/>
    <property type="evidence" value="ECO:0007669"/>
    <property type="project" value="UniProtKB-UniRule"/>
</dbReference>
<feature type="domain" description="APS kinase" evidence="11">
    <location>
        <begin position="27"/>
        <end position="175"/>
    </location>
</feature>
<dbReference type="PATRIC" id="fig|159743.3.peg.4222"/>
<dbReference type="Proteomes" id="UP000032534">
    <property type="component" value="Unassembled WGS sequence"/>
</dbReference>
<organism evidence="12 13">
    <name type="scientific">Paenibacillus terrae</name>
    <dbReference type="NCBI Taxonomy" id="159743"/>
    <lineage>
        <taxon>Bacteria</taxon>
        <taxon>Bacillati</taxon>
        <taxon>Bacillota</taxon>
        <taxon>Bacilli</taxon>
        <taxon>Bacillales</taxon>
        <taxon>Paenibacillaceae</taxon>
        <taxon>Paenibacillus</taxon>
    </lineage>
</organism>
<dbReference type="SUPFAM" id="SSF52540">
    <property type="entry name" value="P-loop containing nucleoside triphosphate hydrolases"/>
    <property type="match status" value="1"/>
</dbReference>
<comment type="pathway">
    <text evidence="3 9 10">Sulfur metabolism; hydrogen sulfide biosynthesis; sulfite from sulfate: step 2/3.</text>
</comment>
<proteinExistence type="inferred from homology"/>
<evidence type="ECO:0000256" key="5">
    <source>
        <dbReference type="ARBA" id="ARBA00022679"/>
    </source>
</evidence>
<dbReference type="PANTHER" id="PTHR11055">
    <property type="entry name" value="BIFUNCTIONAL 3'-PHOSPHOADENOSINE 5'-PHOSPHOSULFATE SYNTHASE"/>
    <property type="match status" value="1"/>
</dbReference>
<dbReference type="PANTHER" id="PTHR11055:SF1">
    <property type="entry name" value="PAPS SYNTHETASE, ISOFORM D"/>
    <property type="match status" value="1"/>
</dbReference>
<dbReference type="HAMAP" id="MF_00065">
    <property type="entry name" value="Adenylyl_sulf_kinase"/>
    <property type="match status" value="1"/>
</dbReference>
<comment type="catalytic activity">
    <reaction evidence="1 9 10">
        <text>adenosine 5'-phosphosulfate + ATP = 3'-phosphoadenylyl sulfate + ADP + H(+)</text>
        <dbReference type="Rhea" id="RHEA:24152"/>
        <dbReference type="ChEBI" id="CHEBI:15378"/>
        <dbReference type="ChEBI" id="CHEBI:30616"/>
        <dbReference type="ChEBI" id="CHEBI:58243"/>
        <dbReference type="ChEBI" id="CHEBI:58339"/>
        <dbReference type="ChEBI" id="CHEBI:456216"/>
        <dbReference type="EC" id="2.7.1.25"/>
    </reaction>
</comment>
<evidence type="ECO:0000256" key="1">
    <source>
        <dbReference type="ARBA" id="ARBA00001823"/>
    </source>
</evidence>
<dbReference type="NCBIfam" id="TIGR00455">
    <property type="entry name" value="apsK"/>
    <property type="match status" value="1"/>
</dbReference>
<comment type="function">
    <text evidence="2 9 10">Catalyzes the synthesis of activated sulfate.</text>
</comment>
<dbReference type="InterPro" id="IPR059117">
    <property type="entry name" value="APS_kinase_dom"/>
</dbReference>
<keyword evidence="9" id="KW-0597">Phosphoprotein</keyword>
<reference evidence="12 13" key="1">
    <citation type="submission" date="2014-11" db="EMBL/GenBank/DDBJ databases">
        <title>Draft Genome Sequences of Paenibacillus polymyxa NRRL B-30509 and Paenibacillus terrae NRRL B-30644, Strains from a Poultry Environment that Produce Tridecaptin A and Paenicidins.</title>
        <authorList>
            <person name="van Belkum M.J."/>
            <person name="Lohans C.T."/>
            <person name="Vederas J.C."/>
        </authorList>
    </citation>
    <scope>NUCLEOTIDE SEQUENCE [LARGE SCALE GENOMIC DNA]</scope>
    <source>
        <strain evidence="12 13">NRRL B-30644</strain>
    </source>
</reference>
<sequence length="200" mass="22568">MNPNENVTWHVSDVDKQARQLLNGHKSPVLWFTGLSGSGKSTVSSTLEKALFARGIHTFILDGDNVRHGLNRNLGFLPADRKENIRRIAEVAKLMSHAGVLTICATISPYREDREMVKDILQQEGCYEIYIQCSLEECERRDPKGMYKKARAGEIRHFTGIDAPYEAPLEPELIVSTEGREIGQSVQDILDFLDRESLLL</sequence>
<dbReference type="UniPathway" id="UPA00140">
    <property type="reaction ID" value="UER00205"/>
</dbReference>
<evidence type="ECO:0000256" key="3">
    <source>
        <dbReference type="ARBA" id="ARBA00004806"/>
    </source>
</evidence>
<dbReference type="GO" id="GO:0000103">
    <property type="term" value="P:sulfate assimilation"/>
    <property type="evidence" value="ECO:0007669"/>
    <property type="project" value="UniProtKB-UniRule"/>
</dbReference>
<dbReference type="AlphaFoldDB" id="A0A0D7WZD3"/>
<evidence type="ECO:0000256" key="6">
    <source>
        <dbReference type="ARBA" id="ARBA00022741"/>
    </source>
</evidence>
<evidence type="ECO:0000259" key="11">
    <source>
        <dbReference type="Pfam" id="PF01583"/>
    </source>
</evidence>
<dbReference type="NCBIfam" id="NF003013">
    <property type="entry name" value="PRK03846.1"/>
    <property type="match status" value="1"/>
</dbReference>
<keyword evidence="7 9" id="KW-0418">Kinase</keyword>
<dbReference type="Gene3D" id="3.40.50.300">
    <property type="entry name" value="P-loop containing nucleotide triphosphate hydrolases"/>
    <property type="match status" value="1"/>
</dbReference>
<dbReference type="CDD" id="cd02027">
    <property type="entry name" value="APSK"/>
    <property type="match status" value="1"/>
</dbReference>
<evidence type="ECO:0000256" key="9">
    <source>
        <dbReference type="HAMAP-Rule" id="MF_00065"/>
    </source>
</evidence>
<dbReference type="OrthoDB" id="9804504at2"/>
<keyword evidence="13" id="KW-1185">Reference proteome</keyword>
<accession>A0A0D7WZD3</accession>
<keyword evidence="5 9" id="KW-0808">Transferase</keyword>
<evidence type="ECO:0000256" key="4">
    <source>
        <dbReference type="ARBA" id="ARBA00007008"/>
    </source>
</evidence>
<dbReference type="InterPro" id="IPR002891">
    <property type="entry name" value="APS"/>
</dbReference>
<dbReference type="FunFam" id="3.40.50.300:FF:000212">
    <property type="entry name" value="Adenylyl-sulfate kinase"/>
    <property type="match status" value="1"/>
</dbReference>
<name>A0A0D7WZD3_9BACL</name>
<dbReference type="EMBL" id="JTHP01000042">
    <property type="protein sequence ID" value="KJD44083.1"/>
    <property type="molecule type" value="Genomic_DNA"/>
</dbReference>
<dbReference type="EC" id="2.7.1.25" evidence="9 10"/>
<keyword evidence="8 9" id="KW-0067">ATP-binding</keyword>
<evidence type="ECO:0000313" key="12">
    <source>
        <dbReference type="EMBL" id="KJD44083.1"/>
    </source>
</evidence>
<dbReference type="InterPro" id="IPR027417">
    <property type="entry name" value="P-loop_NTPase"/>
</dbReference>
<dbReference type="GO" id="GO:0070814">
    <property type="term" value="P:hydrogen sulfide biosynthetic process"/>
    <property type="evidence" value="ECO:0007669"/>
    <property type="project" value="UniProtKB-UniRule"/>
</dbReference>
<evidence type="ECO:0000256" key="10">
    <source>
        <dbReference type="RuleBase" id="RU004347"/>
    </source>
</evidence>
<evidence type="ECO:0000313" key="13">
    <source>
        <dbReference type="Proteomes" id="UP000032534"/>
    </source>
</evidence>
<evidence type="ECO:0000256" key="2">
    <source>
        <dbReference type="ARBA" id="ARBA00002632"/>
    </source>
</evidence>